<sequence>MNNMRTLIVVCALVACAVAENVREKRGFLGGIHSVGGYSGGYSGYGGHSAGYLGHGYGGYGGSIGGYSGGYGYSAPAAKVITVNKVVNSHRVVDVPQVVNVRKVVSVPQVVSVNKVVAAPSYSSYGGGFSSGYGSGFGHGSGYGGYSSGYGSGYSSGHGYSNGWWILVSHLILHLDEIGKIFKRHRSGSLWVLNPMRSEKYDEDGKKRKYLRRGDAYYLPQHLVRFQHSSYRDSEGSRPLPERVLNFKRLLDSCLQSKRNPVG</sequence>
<evidence type="ECO:0000256" key="1">
    <source>
        <dbReference type="SAM" id="SignalP"/>
    </source>
</evidence>
<dbReference type="AlphaFoldDB" id="A0A212FJI3"/>
<feature type="signal peptide" evidence="1">
    <location>
        <begin position="1"/>
        <end position="19"/>
    </location>
</feature>
<keyword evidence="3" id="KW-1185">Reference proteome</keyword>
<keyword evidence="1" id="KW-0732">Signal</keyword>
<name>A0A212FJI3_DANPL</name>
<protein>
    <submittedName>
        <fullName evidence="2">Uncharacterized protein</fullName>
    </submittedName>
</protein>
<gene>
    <name evidence="2" type="ORF">KGM_204733</name>
</gene>
<feature type="chain" id="PRO_5013210880" evidence="1">
    <location>
        <begin position="20"/>
        <end position="263"/>
    </location>
</feature>
<reference evidence="2 3" key="1">
    <citation type="journal article" date="2011" name="Cell">
        <title>The monarch butterfly genome yields insights into long-distance migration.</title>
        <authorList>
            <person name="Zhan S."/>
            <person name="Merlin C."/>
            <person name="Boore J.L."/>
            <person name="Reppert S.M."/>
        </authorList>
    </citation>
    <scope>NUCLEOTIDE SEQUENCE [LARGE SCALE GENOMIC DNA]</scope>
    <source>
        <strain evidence="2">F-2</strain>
    </source>
</reference>
<accession>A0A212FJI3</accession>
<comment type="caution">
    <text evidence="2">The sequence shown here is derived from an EMBL/GenBank/DDBJ whole genome shotgun (WGS) entry which is preliminary data.</text>
</comment>
<organism evidence="2 3">
    <name type="scientific">Danaus plexippus plexippus</name>
    <dbReference type="NCBI Taxonomy" id="278856"/>
    <lineage>
        <taxon>Eukaryota</taxon>
        <taxon>Metazoa</taxon>
        <taxon>Ecdysozoa</taxon>
        <taxon>Arthropoda</taxon>
        <taxon>Hexapoda</taxon>
        <taxon>Insecta</taxon>
        <taxon>Pterygota</taxon>
        <taxon>Neoptera</taxon>
        <taxon>Endopterygota</taxon>
        <taxon>Lepidoptera</taxon>
        <taxon>Glossata</taxon>
        <taxon>Ditrysia</taxon>
        <taxon>Papilionoidea</taxon>
        <taxon>Nymphalidae</taxon>
        <taxon>Danainae</taxon>
        <taxon>Danaini</taxon>
        <taxon>Danaina</taxon>
        <taxon>Danaus</taxon>
        <taxon>Danaus</taxon>
    </lineage>
</organism>
<dbReference type="PROSITE" id="PS51257">
    <property type="entry name" value="PROKAR_LIPOPROTEIN"/>
    <property type="match status" value="1"/>
</dbReference>
<proteinExistence type="predicted"/>
<dbReference type="KEGG" id="dpl:KGM_204733"/>
<evidence type="ECO:0000313" key="2">
    <source>
        <dbReference type="EMBL" id="OWR53869.1"/>
    </source>
</evidence>
<dbReference type="InParanoid" id="A0A212FJI3"/>
<dbReference type="EMBL" id="AGBW02008274">
    <property type="protein sequence ID" value="OWR53869.1"/>
    <property type="molecule type" value="Genomic_DNA"/>
</dbReference>
<dbReference type="eggNOG" id="ENOG502SBU6">
    <property type="taxonomic scope" value="Eukaryota"/>
</dbReference>
<dbReference type="Proteomes" id="UP000007151">
    <property type="component" value="Unassembled WGS sequence"/>
</dbReference>
<dbReference type="STRING" id="278856.A0A212FJI3"/>
<evidence type="ECO:0000313" key="3">
    <source>
        <dbReference type="Proteomes" id="UP000007151"/>
    </source>
</evidence>